<dbReference type="PANTHER" id="PTHR48009">
    <property type="entry name" value="LEUCINE-RICH REPEAT (LRR) FAMILY PROTEIN"/>
    <property type="match status" value="1"/>
</dbReference>
<evidence type="ECO:0000313" key="1">
    <source>
        <dbReference type="EMBL" id="GFH52566.1"/>
    </source>
</evidence>
<reference evidence="1 2" key="1">
    <citation type="journal article" date="2021" name="Sci. Rep.">
        <title>The genome of the diatom Chaetoceros tenuissimus carries an ancient integrated fragment of an extant virus.</title>
        <authorList>
            <person name="Hongo Y."/>
            <person name="Kimura K."/>
            <person name="Takaki Y."/>
            <person name="Yoshida Y."/>
            <person name="Baba S."/>
            <person name="Kobayashi G."/>
            <person name="Nagasaki K."/>
            <person name="Hano T."/>
            <person name="Tomaru Y."/>
        </authorList>
    </citation>
    <scope>NUCLEOTIDE SEQUENCE [LARGE SCALE GENOMIC DNA]</scope>
    <source>
        <strain evidence="1 2">NIES-3715</strain>
    </source>
</reference>
<dbReference type="InterPro" id="IPR053213">
    <property type="entry name" value="RLP29"/>
</dbReference>
<proteinExistence type="predicted"/>
<dbReference type="Gene3D" id="3.80.10.10">
    <property type="entry name" value="Ribonuclease Inhibitor"/>
    <property type="match status" value="1"/>
</dbReference>
<organism evidence="1 2">
    <name type="scientific">Chaetoceros tenuissimus</name>
    <dbReference type="NCBI Taxonomy" id="426638"/>
    <lineage>
        <taxon>Eukaryota</taxon>
        <taxon>Sar</taxon>
        <taxon>Stramenopiles</taxon>
        <taxon>Ochrophyta</taxon>
        <taxon>Bacillariophyta</taxon>
        <taxon>Coscinodiscophyceae</taxon>
        <taxon>Chaetocerotophycidae</taxon>
        <taxon>Chaetocerotales</taxon>
        <taxon>Chaetocerotaceae</taxon>
        <taxon>Chaetoceros</taxon>
    </lineage>
</organism>
<dbReference type="SUPFAM" id="SSF52058">
    <property type="entry name" value="L domain-like"/>
    <property type="match status" value="1"/>
</dbReference>
<accession>A0AAD3CWQ2</accession>
<protein>
    <submittedName>
        <fullName evidence="1">Uncharacterized protein</fullName>
    </submittedName>
</protein>
<comment type="caution">
    <text evidence="1">The sequence shown here is derived from an EMBL/GenBank/DDBJ whole genome shotgun (WGS) entry which is preliminary data.</text>
</comment>
<dbReference type="Proteomes" id="UP001054902">
    <property type="component" value="Unassembled WGS sequence"/>
</dbReference>
<evidence type="ECO:0000313" key="2">
    <source>
        <dbReference type="Proteomes" id="UP001054902"/>
    </source>
</evidence>
<dbReference type="AlphaFoldDB" id="A0AAD3CWQ2"/>
<sequence>MLRYLRLSENELEGYVTIASSKLPKMFLLDLNRNKIKGLVGANYLKNLRKLYLDHDNLEGDLDIVTENFPRKLWVLSFDWNSLTGIKRLEALTELKSLSISNNELKGSFIITKSFASTIYMISLSDNIGLSNIHLDSDAVPNLKSLDFYGIECISVNDEICKQNKSSWDIKFRPVQNLCED</sequence>
<gene>
    <name evidence="1" type="ORF">CTEN210_09042</name>
</gene>
<dbReference type="InterPro" id="IPR032675">
    <property type="entry name" value="LRR_dom_sf"/>
</dbReference>
<dbReference type="PANTHER" id="PTHR48009:SF16">
    <property type="entry name" value="LEUCINE-RICH REPEAT-CONTAINING N-TERMINAL PLANT-TYPE DOMAIN-CONTAINING PROTEIN"/>
    <property type="match status" value="1"/>
</dbReference>
<dbReference type="EMBL" id="BLLK01000045">
    <property type="protein sequence ID" value="GFH52566.1"/>
    <property type="molecule type" value="Genomic_DNA"/>
</dbReference>
<keyword evidence="2" id="KW-1185">Reference proteome</keyword>
<name>A0AAD3CWQ2_9STRA</name>